<proteinExistence type="predicted"/>
<name>A0A561PPJ3_9BACT</name>
<comment type="caution">
    <text evidence="1">The sequence shown here is derived from an EMBL/GenBank/DDBJ whole genome shotgun (WGS) entry which is preliminary data.</text>
</comment>
<evidence type="ECO:0000313" key="1">
    <source>
        <dbReference type="EMBL" id="TWF40029.1"/>
    </source>
</evidence>
<protein>
    <submittedName>
        <fullName evidence="1">Uncharacterized protein</fullName>
    </submittedName>
</protein>
<reference evidence="1 2" key="1">
    <citation type="submission" date="2019-06" db="EMBL/GenBank/DDBJ databases">
        <title>Sorghum-associated microbial communities from plants grown in Nebraska, USA.</title>
        <authorList>
            <person name="Schachtman D."/>
        </authorList>
    </citation>
    <scope>NUCLEOTIDE SEQUENCE [LARGE SCALE GENOMIC DNA]</scope>
    <source>
        <strain evidence="1 2">1209</strain>
    </source>
</reference>
<evidence type="ECO:0000313" key="2">
    <source>
        <dbReference type="Proteomes" id="UP000320811"/>
    </source>
</evidence>
<keyword evidence="2" id="KW-1185">Reference proteome</keyword>
<dbReference type="EMBL" id="VIWO01000005">
    <property type="protein sequence ID" value="TWF40029.1"/>
    <property type="molecule type" value="Genomic_DNA"/>
</dbReference>
<organism evidence="1 2">
    <name type="scientific">Chitinophaga polysaccharea</name>
    <dbReference type="NCBI Taxonomy" id="1293035"/>
    <lineage>
        <taxon>Bacteria</taxon>
        <taxon>Pseudomonadati</taxon>
        <taxon>Bacteroidota</taxon>
        <taxon>Chitinophagia</taxon>
        <taxon>Chitinophagales</taxon>
        <taxon>Chitinophagaceae</taxon>
        <taxon>Chitinophaga</taxon>
    </lineage>
</organism>
<dbReference type="Proteomes" id="UP000320811">
    <property type="component" value="Unassembled WGS sequence"/>
</dbReference>
<sequence>MVAAPGGATHFKVMVAGAEIDFEAEIFVNGNAASAELAINATATAVMNLSVNVTANSTKPLFLALGVEFYQQVNGALYSLKNGAFNTLALVSISGIPAAPDGV</sequence>
<accession>A0A561PPJ3</accession>
<gene>
    <name evidence="1" type="ORF">FHW36_105470</name>
</gene>
<dbReference type="AlphaFoldDB" id="A0A561PPJ3"/>
<dbReference type="RefSeq" id="WP_222429124.1">
    <property type="nucleotide sequence ID" value="NZ_VIWO01000005.1"/>
</dbReference>